<accession>A0A0C2MQ54</accession>
<feature type="compositionally biased region" description="Polar residues" evidence="1">
    <location>
        <begin position="17"/>
        <end position="30"/>
    </location>
</feature>
<comment type="caution">
    <text evidence="2">The sequence shown here is derived from an EMBL/GenBank/DDBJ whole genome shotgun (WGS) entry which is preliminary data.</text>
</comment>
<organism evidence="2 3">
    <name type="scientific">Thelohanellus kitauei</name>
    <name type="common">Myxosporean</name>
    <dbReference type="NCBI Taxonomy" id="669202"/>
    <lineage>
        <taxon>Eukaryota</taxon>
        <taxon>Metazoa</taxon>
        <taxon>Cnidaria</taxon>
        <taxon>Myxozoa</taxon>
        <taxon>Myxosporea</taxon>
        <taxon>Bivalvulida</taxon>
        <taxon>Platysporina</taxon>
        <taxon>Myxobolidae</taxon>
        <taxon>Thelohanellus</taxon>
    </lineage>
</organism>
<protein>
    <submittedName>
        <fullName evidence="2">Uncharacterized protein</fullName>
    </submittedName>
</protein>
<evidence type="ECO:0000256" key="1">
    <source>
        <dbReference type="SAM" id="MobiDB-lite"/>
    </source>
</evidence>
<dbReference type="AlphaFoldDB" id="A0A0C2MQ54"/>
<evidence type="ECO:0000313" key="2">
    <source>
        <dbReference type="EMBL" id="KII66480.1"/>
    </source>
</evidence>
<feature type="compositionally biased region" description="Polar residues" evidence="1">
    <location>
        <begin position="58"/>
        <end position="72"/>
    </location>
</feature>
<feature type="region of interest" description="Disordered" evidence="1">
    <location>
        <begin position="48"/>
        <end position="106"/>
    </location>
</feature>
<feature type="region of interest" description="Disordered" evidence="1">
    <location>
        <begin position="1"/>
        <end position="30"/>
    </location>
</feature>
<keyword evidence="3" id="KW-1185">Reference proteome</keyword>
<gene>
    <name evidence="2" type="ORF">RF11_15939</name>
</gene>
<proteinExistence type="predicted"/>
<reference evidence="2 3" key="1">
    <citation type="journal article" date="2014" name="Genome Biol. Evol.">
        <title>The genome of the myxosporean Thelohanellus kitauei shows adaptations to nutrient acquisition within its fish host.</title>
        <authorList>
            <person name="Yang Y."/>
            <person name="Xiong J."/>
            <person name="Zhou Z."/>
            <person name="Huo F."/>
            <person name="Miao W."/>
            <person name="Ran C."/>
            <person name="Liu Y."/>
            <person name="Zhang J."/>
            <person name="Feng J."/>
            <person name="Wang M."/>
            <person name="Wang M."/>
            <person name="Wang L."/>
            <person name="Yao B."/>
        </authorList>
    </citation>
    <scope>NUCLEOTIDE SEQUENCE [LARGE SCALE GENOMIC DNA]</scope>
    <source>
        <strain evidence="2">Wuqing</strain>
    </source>
</reference>
<name>A0A0C2MQ54_THEKT</name>
<evidence type="ECO:0000313" key="3">
    <source>
        <dbReference type="Proteomes" id="UP000031668"/>
    </source>
</evidence>
<dbReference type="EMBL" id="JWZT01003512">
    <property type="protein sequence ID" value="KII66480.1"/>
    <property type="molecule type" value="Genomic_DNA"/>
</dbReference>
<dbReference type="Proteomes" id="UP000031668">
    <property type="component" value="Unassembled WGS sequence"/>
</dbReference>
<sequence length="127" mass="13404">MSQLNNSEEAISADMPSETSSTAGLEPTLNQTAPSVAVSVFSQNLAETWPDRPYSSAPRASTRLSNTTSATTAVDGHSALFPNSYPGLETSLNRKGRTTDLTKPTTTKTRVDCLSTGNKHSVSDAIV</sequence>